<keyword evidence="4" id="KW-1185">Reference proteome</keyword>
<feature type="chain" id="PRO_5045297824" description="Lipoprotein" evidence="2">
    <location>
        <begin position="22"/>
        <end position="185"/>
    </location>
</feature>
<name>A0ABV7XE59_9SPHN</name>
<evidence type="ECO:0000313" key="3">
    <source>
        <dbReference type="EMBL" id="MFC3714480.1"/>
    </source>
</evidence>
<feature type="signal peptide" evidence="2">
    <location>
        <begin position="1"/>
        <end position="21"/>
    </location>
</feature>
<dbReference type="PROSITE" id="PS51257">
    <property type="entry name" value="PROKAR_LIPOPROTEIN"/>
    <property type="match status" value="1"/>
</dbReference>
<organism evidence="3 4">
    <name type="scientific">Sphingoaurantiacus capsulatus</name>
    <dbReference type="NCBI Taxonomy" id="1771310"/>
    <lineage>
        <taxon>Bacteria</taxon>
        <taxon>Pseudomonadati</taxon>
        <taxon>Pseudomonadota</taxon>
        <taxon>Alphaproteobacteria</taxon>
        <taxon>Sphingomonadales</taxon>
        <taxon>Sphingosinicellaceae</taxon>
        <taxon>Sphingoaurantiacus</taxon>
    </lineage>
</organism>
<protein>
    <recommendedName>
        <fullName evidence="5">Lipoprotein</fullName>
    </recommendedName>
</protein>
<evidence type="ECO:0000256" key="2">
    <source>
        <dbReference type="SAM" id="SignalP"/>
    </source>
</evidence>
<proteinExistence type="predicted"/>
<feature type="region of interest" description="Disordered" evidence="1">
    <location>
        <begin position="33"/>
        <end position="62"/>
    </location>
</feature>
<evidence type="ECO:0008006" key="5">
    <source>
        <dbReference type="Google" id="ProtNLM"/>
    </source>
</evidence>
<comment type="caution">
    <text evidence="3">The sequence shown here is derived from an EMBL/GenBank/DDBJ whole genome shotgun (WGS) entry which is preliminary data.</text>
</comment>
<gene>
    <name evidence="3" type="ORF">ACFOMD_18075</name>
</gene>
<sequence>MIRVAPLLLSATLLAGCAATADGEWPSLARRPGEIEAGTRGPAPEPAAPAAVVTPPEAPADDSAVNEAAARIADISKEFTDVEARWQKQRVETETALTGAERAAPNTPAWSKAQLELTRLERLGATIGELRDRANVVAGDLAQASARGSDVKAPLDSAGTLIGRIEAARAAHLTLFESTQRALAR</sequence>
<reference evidence="4" key="1">
    <citation type="journal article" date="2019" name="Int. J. Syst. Evol. Microbiol.">
        <title>The Global Catalogue of Microorganisms (GCM) 10K type strain sequencing project: providing services to taxonomists for standard genome sequencing and annotation.</title>
        <authorList>
            <consortium name="The Broad Institute Genomics Platform"/>
            <consortium name="The Broad Institute Genome Sequencing Center for Infectious Disease"/>
            <person name="Wu L."/>
            <person name="Ma J."/>
        </authorList>
    </citation>
    <scope>NUCLEOTIDE SEQUENCE [LARGE SCALE GENOMIC DNA]</scope>
    <source>
        <strain evidence="4">KCTC 42644</strain>
    </source>
</reference>
<dbReference type="Proteomes" id="UP001595615">
    <property type="component" value="Unassembled WGS sequence"/>
</dbReference>
<evidence type="ECO:0000313" key="4">
    <source>
        <dbReference type="Proteomes" id="UP001595615"/>
    </source>
</evidence>
<evidence type="ECO:0000256" key="1">
    <source>
        <dbReference type="SAM" id="MobiDB-lite"/>
    </source>
</evidence>
<accession>A0ABV7XE59</accession>
<keyword evidence="2" id="KW-0732">Signal</keyword>
<dbReference type="EMBL" id="JBHRXV010000017">
    <property type="protein sequence ID" value="MFC3714480.1"/>
    <property type="molecule type" value="Genomic_DNA"/>
</dbReference>
<dbReference type="RefSeq" id="WP_380864135.1">
    <property type="nucleotide sequence ID" value="NZ_JBHRXV010000017.1"/>
</dbReference>